<dbReference type="EMBL" id="BJUZ01000002">
    <property type="protein sequence ID" value="GEK94134.1"/>
    <property type="molecule type" value="Genomic_DNA"/>
</dbReference>
<dbReference type="InterPro" id="IPR000160">
    <property type="entry name" value="GGDEF_dom"/>
</dbReference>
<feature type="domain" description="EAL" evidence="2">
    <location>
        <begin position="548"/>
        <end position="798"/>
    </location>
</feature>
<dbReference type="PANTHER" id="PTHR44757:SF2">
    <property type="entry name" value="BIOFILM ARCHITECTURE MAINTENANCE PROTEIN MBAA"/>
    <property type="match status" value="1"/>
</dbReference>
<keyword evidence="1" id="KW-0472">Membrane</keyword>
<dbReference type="SMART" id="SM00267">
    <property type="entry name" value="GGDEF"/>
    <property type="match status" value="1"/>
</dbReference>
<name>A0A511B132_9PROT</name>
<dbReference type="SUPFAM" id="SSF55785">
    <property type="entry name" value="PYP-like sensor domain (PAS domain)"/>
    <property type="match status" value="1"/>
</dbReference>
<dbReference type="PROSITE" id="PS50883">
    <property type="entry name" value="EAL"/>
    <property type="match status" value="1"/>
</dbReference>
<evidence type="ECO:0000256" key="1">
    <source>
        <dbReference type="SAM" id="Phobius"/>
    </source>
</evidence>
<organism evidence="4 5">
    <name type="scientific">Gluconobacter wancherniae NBRC 103581</name>
    <dbReference type="NCBI Taxonomy" id="656744"/>
    <lineage>
        <taxon>Bacteria</taxon>
        <taxon>Pseudomonadati</taxon>
        <taxon>Pseudomonadota</taxon>
        <taxon>Alphaproteobacteria</taxon>
        <taxon>Acetobacterales</taxon>
        <taxon>Acetobacteraceae</taxon>
        <taxon>Gluconobacter</taxon>
    </lineage>
</organism>
<feature type="transmembrane region" description="Helical" evidence="1">
    <location>
        <begin position="148"/>
        <end position="166"/>
    </location>
</feature>
<dbReference type="Proteomes" id="UP000321230">
    <property type="component" value="Unassembled WGS sequence"/>
</dbReference>
<keyword evidence="5" id="KW-1185">Reference proteome</keyword>
<feature type="domain" description="GGDEF" evidence="3">
    <location>
        <begin position="402"/>
        <end position="539"/>
    </location>
</feature>
<dbReference type="InterPro" id="IPR001633">
    <property type="entry name" value="EAL_dom"/>
</dbReference>
<sequence length="831" mass="91967">MPPLEVPPHLQCAVDRANLRNLYERIPVYFLMHALTAMVAFIALFNVDVQAGSVVLVGVIGIMSVWSTIMLPRIARLLASPEDGALGEGEAISTFRKVCPDCPEYRVCARSDRVDYRPLWRAVLLLNAALGIVWAFFVLHTFSISGEAASLFAMMAIIGLLASVLATSAVENAVEVMTMLIVGGAYIALLRAWHGSFLPNVSAIMQLTLCSIFVVVMGRLGRRLRGRLFLATLEQREQAEIVSLLMRRSDSQLGEWLWHTDSAGCVYNPSARFAKMFNLSISQVQGRRFVDLLDLPAGHTGDGSAAAQLAYCITHRLAFRELRIRVMMDGVPHWWTLTGRPIFSEGIFLGHRGVGADVTKAHDVDRKMSHDAHHDMLTGLPNNLGFSERLHESLLSLASEKRPFALLMIGIDGLESVPQSVEADGRDRLLQEISGRLGKVVHGADFVSRRSADEFLVLCPGQAGEVSNIGHVQFCAQRIIEALELPFDLGGEAIHLKVSIGIALAPETGDQAAALMDAAADALQEAMNDDVERVCIYDYAVESVAAFHRILLEDVRSAVRNRAFQLVYQPIVNAQTLQVQGFEALARLNGPSSGRMSIERIIRVIEADDLCEEFDLWVLETACNAAMQWPETLWVSVNISAPHFMDPGMLLRVTEILKRTGLPSSRLQLEMTETIFLEPRAEVFSTLAALNNLGVRIVLDDFGKGFSSLSYLKRFPFSKIKLDAVFVQDMLQDARSAAVVRSVLELAVDLGVAITAEGVATDEQYQYLREKGCTEIQGYLFSRPMPEKNLAEYLAKPFHGPDTAPRMGVQSHSLPHQWQQEFRNQHENPVR</sequence>
<comment type="caution">
    <text evidence="4">The sequence shown here is derived from an EMBL/GenBank/DDBJ whole genome shotgun (WGS) entry which is preliminary data.</text>
</comment>
<evidence type="ECO:0000259" key="3">
    <source>
        <dbReference type="PROSITE" id="PS50887"/>
    </source>
</evidence>
<dbReference type="Pfam" id="PF00563">
    <property type="entry name" value="EAL"/>
    <property type="match status" value="1"/>
</dbReference>
<feature type="transmembrane region" description="Helical" evidence="1">
    <location>
        <begin position="200"/>
        <end position="220"/>
    </location>
</feature>
<dbReference type="SMART" id="SM00052">
    <property type="entry name" value="EAL"/>
    <property type="match status" value="1"/>
</dbReference>
<dbReference type="InterPro" id="IPR029787">
    <property type="entry name" value="Nucleotide_cyclase"/>
</dbReference>
<feature type="transmembrane region" description="Helical" evidence="1">
    <location>
        <begin position="119"/>
        <end position="142"/>
    </location>
</feature>
<evidence type="ECO:0000313" key="4">
    <source>
        <dbReference type="EMBL" id="GEK94134.1"/>
    </source>
</evidence>
<feature type="transmembrane region" description="Helical" evidence="1">
    <location>
        <begin position="51"/>
        <end position="71"/>
    </location>
</feature>
<feature type="transmembrane region" description="Helical" evidence="1">
    <location>
        <begin position="26"/>
        <end position="45"/>
    </location>
</feature>
<dbReference type="InterPro" id="IPR035919">
    <property type="entry name" value="EAL_sf"/>
</dbReference>
<reference evidence="4 5" key="1">
    <citation type="submission" date="2019-07" db="EMBL/GenBank/DDBJ databases">
        <title>Whole genome shotgun sequence of Gluconobacter wancherniae NBRC 103581.</title>
        <authorList>
            <person name="Hosoyama A."/>
            <person name="Uohara A."/>
            <person name="Ohji S."/>
            <person name="Ichikawa N."/>
        </authorList>
    </citation>
    <scope>NUCLEOTIDE SEQUENCE [LARGE SCALE GENOMIC DNA]</scope>
    <source>
        <strain evidence="4 5">NBRC 103581</strain>
    </source>
</reference>
<protein>
    <submittedName>
        <fullName evidence="4">GGDEF domain-containing protein</fullName>
    </submittedName>
</protein>
<dbReference type="NCBIfam" id="TIGR00254">
    <property type="entry name" value="GGDEF"/>
    <property type="match status" value="1"/>
</dbReference>
<dbReference type="PROSITE" id="PS50887">
    <property type="entry name" value="GGDEF"/>
    <property type="match status" value="1"/>
</dbReference>
<dbReference type="CDD" id="cd01949">
    <property type="entry name" value="GGDEF"/>
    <property type="match status" value="1"/>
</dbReference>
<feature type="transmembrane region" description="Helical" evidence="1">
    <location>
        <begin position="173"/>
        <end position="194"/>
    </location>
</feature>
<accession>A0A511B132</accession>
<keyword evidence="1" id="KW-1133">Transmembrane helix</keyword>
<dbReference type="InterPro" id="IPR043128">
    <property type="entry name" value="Rev_trsase/Diguanyl_cyclase"/>
</dbReference>
<dbReference type="Gene3D" id="3.20.20.450">
    <property type="entry name" value="EAL domain"/>
    <property type="match status" value="1"/>
</dbReference>
<evidence type="ECO:0000313" key="5">
    <source>
        <dbReference type="Proteomes" id="UP000321230"/>
    </source>
</evidence>
<keyword evidence="1" id="KW-0812">Transmembrane</keyword>
<dbReference type="InterPro" id="IPR035965">
    <property type="entry name" value="PAS-like_dom_sf"/>
</dbReference>
<evidence type="ECO:0000259" key="2">
    <source>
        <dbReference type="PROSITE" id="PS50883"/>
    </source>
</evidence>
<dbReference type="SUPFAM" id="SSF141868">
    <property type="entry name" value="EAL domain-like"/>
    <property type="match status" value="1"/>
</dbReference>
<dbReference type="SUPFAM" id="SSF55073">
    <property type="entry name" value="Nucleotide cyclase"/>
    <property type="match status" value="1"/>
</dbReference>
<dbReference type="Gene3D" id="3.30.70.270">
    <property type="match status" value="1"/>
</dbReference>
<proteinExistence type="predicted"/>
<dbReference type="PANTHER" id="PTHR44757">
    <property type="entry name" value="DIGUANYLATE CYCLASE DGCP"/>
    <property type="match status" value="1"/>
</dbReference>
<dbReference type="InterPro" id="IPR052155">
    <property type="entry name" value="Biofilm_reg_signaling"/>
</dbReference>
<dbReference type="Pfam" id="PF00990">
    <property type="entry name" value="GGDEF"/>
    <property type="match status" value="1"/>
</dbReference>
<dbReference type="AlphaFoldDB" id="A0A511B132"/>
<dbReference type="CDD" id="cd01948">
    <property type="entry name" value="EAL"/>
    <property type="match status" value="1"/>
</dbReference>
<gene>
    <name evidence="4" type="ORF">GWA01_19040</name>
</gene>